<protein>
    <recommendedName>
        <fullName evidence="3">Type III toxin-antitoxin system ToxN/AbiQ family toxin</fullName>
    </recommendedName>
</protein>
<dbReference type="InterPro" id="IPR049929">
    <property type="entry name" value="TenpN-like"/>
</dbReference>
<dbReference type="InterPro" id="IPR053735">
    <property type="entry name" value="Type_III_TA_endoRNase"/>
</dbReference>
<sequence>MTKKICSYDSEQDNKKKYQTRRLKSPDNIIRTFLLIGGYKVKFCFLTNNFFELYKDCEEIEKKNNRPYATVCLLKYKDLYFAIPIRHHIKHQYAIFTDKEKTKGLDLSKTLIIKDLKYIIQNKTAFISQSEYSQLITKEAFIVSKLNSYIKKYIKALEHQDIKKNYLLCSMSCLKYFHDELNIKTSY</sequence>
<dbReference type="EMBL" id="CP024704">
    <property type="protein sequence ID" value="ATV69916.1"/>
    <property type="molecule type" value="Genomic_DNA"/>
</dbReference>
<dbReference type="Gene3D" id="3.10.129.130">
    <property type="match status" value="1"/>
</dbReference>
<evidence type="ECO:0008006" key="3">
    <source>
        <dbReference type="Google" id="ProtNLM"/>
    </source>
</evidence>
<dbReference type="Proteomes" id="UP000230781">
    <property type="component" value="Chromosome"/>
</dbReference>
<accession>A0A2D3PS24</accession>
<gene>
    <name evidence="1" type="ORF">CTM98_04200</name>
</gene>
<evidence type="ECO:0000313" key="2">
    <source>
        <dbReference type="Proteomes" id="UP000230781"/>
    </source>
</evidence>
<name>A0A2D3PS24_9FUSO</name>
<organism evidence="1 2">
    <name type="scientific">Fusobacterium pseudoperiodonticum</name>
    <dbReference type="NCBI Taxonomy" id="2663009"/>
    <lineage>
        <taxon>Bacteria</taxon>
        <taxon>Fusobacteriati</taxon>
        <taxon>Fusobacteriota</taxon>
        <taxon>Fusobacteriia</taxon>
        <taxon>Fusobacteriales</taxon>
        <taxon>Fusobacteriaceae</taxon>
        <taxon>Fusobacterium</taxon>
    </lineage>
</organism>
<dbReference type="AlphaFoldDB" id="A0A2D3PS24"/>
<evidence type="ECO:0000313" key="1">
    <source>
        <dbReference type="EMBL" id="ATV69916.1"/>
    </source>
</evidence>
<reference evidence="1 2" key="1">
    <citation type="submission" date="2017-11" db="EMBL/GenBank/DDBJ databases">
        <title>Genome sequencing of Fusobacterium periodonticum KCOM 2555.</title>
        <authorList>
            <person name="Kook J.-K."/>
            <person name="Park S.-N."/>
            <person name="Lim Y.K."/>
        </authorList>
    </citation>
    <scope>NUCLEOTIDE SEQUENCE [LARGE SCALE GENOMIC DNA]</scope>
    <source>
        <strain evidence="1 2">KCOM 2555</strain>
    </source>
</reference>
<proteinExistence type="predicted"/>
<dbReference type="CDD" id="cd17493">
    <property type="entry name" value="toxin_TenpN"/>
    <property type="match status" value="1"/>
</dbReference>
<dbReference type="NCBIfam" id="NF047358">
    <property type="entry name" value="TenpIN"/>
    <property type="match status" value="1"/>
</dbReference>